<dbReference type="SUPFAM" id="SSF56112">
    <property type="entry name" value="Protein kinase-like (PK-like)"/>
    <property type="match status" value="1"/>
</dbReference>
<dbReference type="VEuPathDB" id="FungiDB:ASPGLDRAFT_58296"/>
<dbReference type="RefSeq" id="XP_022400586.1">
    <property type="nucleotide sequence ID" value="XM_022548308.1"/>
</dbReference>
<dbReference type="PANTHER" id="PTHR21310:SF13">
    <property type="entry name" value="AMINOGLYCOSIDE PHOSPHOTRANSFERASE DOMAIN-CONTAINING PROTEIN"/>
    <property type="match status" value="1"/>
</dbReference>
<dbReference type="OrthoDB" id="428260at2759"/>
<sequence length="666" mass="75096">MLRILTGNPNQSSKAIPFFQPSYMPYQESLLKLSPSMFGQQASDQPVKEDVRSREQRIERMDSGIGDALAGQATLLLPRMPQYPMLLSPECNIGAQVLLPKMPQYQRLPPPESRIRNQIQKHKEDTIDFSLKTSCQQVSARPVQKGVPLKNQQNIERKHSKISGPVLTTEAVRILLPTTPQDQKPQSLSKEHDKAVAVCKEMNAIRDLCAKYPESDVYNMDETVLSCRYAIYGDLVPESAKDSSQITLALCVNATGSDRLPVWAISSEKKPVSIDGLDPKAFGASNHFSITESEVATLAYIRQYTTIPVPNVLAYCSSAENELGFEWVLMEKTEGVPLADVWDGMSFDSKASLTVGICERLKVPQDLRFIKIGNLYFSSTRERVGTNASVDGTDFLISRFVSPWFFRDKRIFLSGDCGPFSSSYEFMTAKTRMQIERIKHLSPPPTDDYYSETKEALAEAHDGVLDACYSLEALVPHVFPSSSRHDEVKVLYHDDLSASNIIVDPLSFHVTGIVDWECISIHLTWEAAERPFFLRGIEVKEPPPPRTPGGVEPELSEIRKDWEKVLLRHLYQKTLQDDVELSPDIMHKQKFSDRLEDIETTWTASRSWARKNACSWVTDRSKYIVIIVSGAKPSFSDFGMAMLPEFTSARLSPSTWFQTPGYLIYR</sequence>
<dbReference type="Proteomes" id="UP000184300">
    <property type="component" value="Unassembled WGS sequence"/>
</dbReference>
<proteinExistence type="predicted"/>
<dbReference type="PANTHER" id="PTHR21310">
    <property type="entry name" value="AMINOGLYCOSIDE PHOSPHOTRANSFERASE-RELATED-RELATED"/>
    <property type="match status" value="1"/>
</dbReference>
<gene>
    <name evidence="1" type="ORF">ASPGLDRAFT_58296</name>
</gene>
<dbReference type="EMBL" id="KV878898">
    <property type="protein sequence ID" value="OJJ83888.1"/>
    <property type="molecule type" value="Genomic_DNA"/>
</dbReference>
<dbReference type="AlphaFoldDB" id="A0A1L9VIY3"/>
<name>A0A1L9VIY3_ASPGL</name>
<dbReference type="InterPro" id="IPR011009">
    <property type="entry name" value="Kinase-like_dom_sf"/>
</dbReference>
<evidence type="ECO:0000313" key="2">
    <source>
        <dbReference type="Proteomes" id="UP000184300"/>
    </source>
</evidence>
<organism evidence="1 2">
    <name type="scientific">Aspergillus glaucus CBS 516.65</name>
    <dbReference type="NCBI Taxonomy" id="1160497"/>
    <lineage>
        <taxon>Eukaryota</taxon>
        <taxon>Fungi</taxon>
        <taxon>Dikarya</taxon>
        <taxon>Ascomycota</taxon>
        <taxon>Pezizomycotina</taxon>
        <taxon>Eurotiomycetes</taxon>
        <taxon>Eurotiomycetidae</taxon>
        <taxon>Eurotiales</taxon>
        <taxon>Aspergillaceae</taxon>
        <taxon>Aspergillus</taxon>
        <taxon>Aspergillus subgen. Aspergillus</taxon>
    </lineage>
</organism>
<dbReference type="GeneID" id="34464569"/>
<keyword evidence="2" id="KW-1185">Reference proteome</keyword>
<protein>
    <submittedName>
        <fullName evidence="1">Uncharacterized protein</fullName>
    </submittedName>
</protein>
<dbReference type="Gene3D" id="3.90.1200.10">
    <property type="match status" value="1"/>
</dbReference>
<reference evidence="2" key="1">
    <citation type="journal article" date="2017" name="Genome Biol.">
        <title>Comparative genomics reveals high biological diversity and specific adaptations in the industrially and medically important fungal genus Aspergillus.</title>
        <authorList>
            <person name="de Vries R.P."/>
            <person name="Riley R."/>
            <person name="Wiebenga A."/>
            <person name="Aguilar-Osorio G."/>
            <person name="Amillis S."/>
            <person name="Uchima C.A."/>
            <person name="Anderluh G."/>
            <person name="Asadollahi M."/>
            <person name="Askin M."/>
            <person name="Barry K."/>
            <person name="Battaglia E."/>
            <person name="Bayram O."/>
            <person name="Benocci T."/>
            <person name="Braus-Stromeyer S.A."/>
            <person name="Caldana C."/>
            <person name="Canovas D."/>
            <person name="Cerqueira G.C."/>
            <person name="Chen F."/>
            <person name="Chen W."/>
            <person name="Choi C."/>
            <person name="Clum A."/>
            <person name="Dos Santos R.A."/>
            <person name="Damasio A.R."/>
            <person name="Diallinas G."/>
            <person name="Emri T."/>
            <person name="Fekete E."/>
            <person name="Flipphi M."/>
            <person name="Freyberg S."/>
            <person name="Gallo A."/>
            <person name="Gournas C."/>
            <person name="Habgood R."/>
            <person name="Hainaut M."/>
            <person name="Harispe M.L."/>
            <person name="Henrissat B."/>
            <person name="Hilden K.S."/>
            <person name="Hope R."/>
            <person name="Hossain A."/>
            <person name="Karabika E."/>
            <person name="Karaffa L."/>
            <person name="Karanyi Z."/>
            <person name="Krasevec N."/>
            <person name="Kuo A."/>
            <person name="Kusch H."/>
            <person name="LaButti K."/>
            <person name="Lagendijk E.L."/>
            <person name="Lapidus A."/>
            <person name="Levasseur A."/>
            <person name="Lindquist E."/>
            <person name="Lipzen A."/>
            <person name="Logrieco A.F."/>
            <person name="MacCabe A."/>
            <person name="Maekelae M.R."/>
            <person name="Malavazi I."/>
            <person name="Melin P."/>
            <person name="Meyer V."/>
            <person name="Mielnichuk N."/>
            <person name="Miskei M."/>
            <person name="Molnar A.P."/>
            <person name="Mule G."/>
            <person name="Ngan C.Y."/>
            <person name="Orejas M."/>
            <person name="Orosz E."/>
            <person name="Ouedraogo J.P."/>
            <person name="Overkamp K.M."/>
            <person name="Park H.-S."/>
            <person name="Perrone G."/>
            <person name="Piumi F."/>
            <person name="Punt P.J."/>
            <person name="Ram A.F."/>
            <person name="Ramon A."/>
            <person name="Rauscher S."/>
            <person name="Record E."/>
            <person name="Riano-Pachon D.M."/>
            <person name="Robert V."/>
            <person name="Roehrig J."/>
            <person name="Ruller R."/>
            <person name="Salamov A."/>
            <person name="Salih N.S."/>
            <person name="Samson R.A."/>
            <person name="Sandor E."/>
            <person name="Sanguinetti M."/>
            <person name="Schuetze T."/>
            <person name="Sepcic K."/>
            <person name="Shelest E."/>
            <person name="Sherlock G."/>
            <person name="Sophianopoulou V."/>
            <person name="Squina F.M."/>
            <person name="Sun H."/>
            <person name="Susca A."/>
            <person name="Todd R.B."/>
            <person name="Tsang A."/>
            <person name="Unkles S.E."/>
            <person name="van de Wiele N."/>
            <person name="van Rossen-Uffink D."/>
            <person name="Oliveira J.V."/>
            <person name="Vesth T.C."/>
            <person name="Visser J."/>
            <person name="Yu J.-H."/>
            <person name="Zhou M."/>
            <person name="Andersen M.R."/>
            <person name="Archer D.B."/>
            <person name="Baker S.E."/>
            <person name="Benoit I."/>
            <person name="Brakhage A.A."/>
            <person name="Braus G.H."/>
            <person name="Fischer R."/>
            <person name="Frisvad J.C."/>
            <person name="Goldman G.H."/>
            <person name="Houbraken J."/>
            <person name="Oakley B."/>
            <person name="Pocsi I."/>
            <person name="Scazzocchio C."/>
            <person name="Seiboth B."/>
            <person name="vanKuyk P.A."/>
            <person name="Wortman J."/>
            <person name="Dyer P.S."/>
            <person name="Grigoriev I.V."/>
        </authorList>
    </citation>
    <scope>NUCLEOTIDE SEQUENCE [LARGE SCALE GENOMIC DNA]</scope>
    <source>
        <strain evidence="2">CBS 516.65</strain>
    </source>
</reference>
<evidence type="ECO:0000313" key="1">
    <source>
        <dbReference type="EMBL" id="OJJ83888.1"/>
    </source>
</evidence>
<accession>A0A1L9VIY3</accession>
<dbReference type="InterPro" id="IPR051678">
    <property type="entry name" value="AGP_Transferase"/>
</dbReference>